<dbReference type="AlphaFoldDB" id="A0A9D1YTP0"/>
<evidence type="ECO:0000256" key="1">
    <source>
        <dbReference type="SAM" id="Phobius"/>
    </source>
</evidence>
<dbReference type="EMBL" id="DXDC01000028">
    <property type="protein sequence ID" value="HIY64845.1"/>
    <property type="molecule type" value="Genomic_DNA"/>
</dbReference>
<comment type="caution">
    <text evidence="2">The sequence shown here is derived from an EMBL/GenBank/DDBJ whole genome shotgun (WGS) entry which is preliminary data.</text>
</comment>
<reference evidence="2" key="1">
    <citation type="journal article" date="2021" name="PeerJ">
        <title>Extensive microbial diversity within the chicken gut microbiome revealed by metagenomics and culture.</title>
        <authorList>
            <person name="Gilroy R."/>
            <person name="Ravi A."/>
            <person name="Getino M."/>
            <person name="Pursley I."/>
            <person name="Horton D.L."/>
            <person name="Alikhan N.F."/>
            <person name="Baker D."/>
            <person name="Gharbi K."/>
            <person name="Hall N."/>
            <person name="Watson M."/>
            <person name="Adriaenssens E.M."/>
            <person name="Foster-Nyarko E."/>
            <person name="Jarju S."/>
            <person name="Secka A."/>
            <person name="Antonio M."/>
            <person name="Oren A."/>
            <person name="Chaudhuri R.R."/>
            <person name="La Ragione R."/>
            <person name="Hildebrand F."/>
            <person name="Pallen M.J."/>
        </authorList>
    </citation>
    <scope>NUCLEOTIDE SEQUENCE</scope>
    <source>
        <strain evidence="2">ChiGjej1B1-98</strain>
    </source>
</reference>
<protein>
    <submittedName>
        <fullName evidence="2">DUF4064 domain-containing protein</fullName>
    </submittedName>
</protein>
<evidence type="ECO:0000313" key="2">
    <source>
        <dbReference type="EMBL" id="HIY64845.1"/>
    </source>
</evidence>
<keyword evidence="1" id="KW-0472">Membrane</keyword>
<accession>A0A9D1YTP0</accession>
<dbReference type="Proteomes" id="UP000824005">
    <property type="component" value="Unassembled WGS sequence"/>
</dbReference>
<organism evidence="2 3">
    <name type="scientific">Candidatus Agrococcus pullicola</name>
    <dbReference type="NCBI Taxonomy" id="2838429"/>
    <lineage>
        <taxon>Bacteria</taxon>
        <taxon>Bacillati</taxon>
        <taxon>Actinomycetota</taxon>
        <taxon>Actinomycetes</taxon>
        <taxon>Micrococcales</taxon>
        <taxon>Microbacteriaceae</taxon>
        <taxon>Agrococcus</taxon>
    </lineage>
</organism>
<keyword evidence="1" id="KW-1133">Transmembrane helix</keyword>
<proteinExistence type="predicted"/>
<gene>
    <name evidence="2" type="ORF">H9830_01035</name>
</gene>
<reference evidence="2" key="2">
    <citation type="submission" date="2021-04" db="EMBL/GenBank/DDBJ databases">
        <authorList>
            <person name="Gilroy R."/>
        </authorList>
    </citation>
    <scope>NUCLEOTIDE SEQUENCE</scope>
    <source>
        <strain evidence="2">ChiGjej1B1-98</strain>
    </source>
</reference>
<keyword evidence="1" id="KW-0812">Transmembrane</keyword>
<feature type="transmembrane region" description="Helical" evidence="1">
    <location>
        <begin position="128"/>
        <end position="155"/>
    </location>
</feature>
<name>A0A9D1YTP0_9MICO</name>
<sequence>MTDNYPQNSQPAYAQPAYDVHAGYGGHDGYGTPQEQRPRGKGMGMTSLILAIAALVIGMVLAIVWSVIMADYVMAAATGAIATTESIPEDALVTAGIVQTGFFLPSLIGVAAIVFGIIAMVKKSGRGLGIFGLILAIVAPLLCFVTSVVVALVAAG</sequence>
<evidence type="ECO:0000313" key="3">
    <source>
        <dbReference type="Proteomes" id="UP000824005"/>
    </source>
</evidence>
<feature type="transmembrane region" description="Helical" evidence="1">
    <location>
        <begin position="47"/>
        <end position="68"/>
    </location>
</feature>
<feature type="transmembrane region" description="Helical" evidence="1">
    <location>
        <begin position="102"/>
        <end position="121"/>
    </location>
</feature>